<keyword evidence="3" id="KW-1185">Reference proteome</keyword>
<dbReference type="AlphaFoldDB" id="A0A834IAP0"/>
<organism evidence="2 3">
    <name type="scientific">Rhynchophorus ferrugineus</name>
    <name type="common">Red palm weevil</name>
    <name type="synonym">Curculio ferrugineus</name>
    <dbReference type="NCBI Taxonomy" id="354439"/>
    <lineage>
        <taxon>Eukaryota</taxon>
        <taxon>Metazoa</taxon>
        <taxon>Ecdysozoa</taxon>
        <taxon>Arthropoda</taxon>
        <taxon>Hexapoda</taxon>
        <taxon>Insecta</taxon>
        <taxon>Pterygota</taxon>
        <taxon>Neoptera</taxon>
        <taxon>Endopterygota</taxon>
        <taxon>Coleoptera</taxon>
        <taxon>Polyphaga</taxon>
        <taxon>Cucujiformia</taxon>
        <taxon>Curculionidae</taxon>
        <taxon>Dryophthorinae</taxon>
        <taxon>Rhynchophorus</taxon>
    </lineage>
</organism>
<dbReference type="Proteomes" id="UP000625711">
    <property type="component" value="Unassembled WGS sequence"/>
</dbReference>
<feature type="region of interest" description="Disordered" evidence="1">
    <location>
        <begin position="1"/>
        <end position="36"/>
    </location>
</feature>
<comment type="caution">
    <text evidence="2">The sequence shown here is derived from an EMBL/GenBank/DDBJ whole genome shotgun (WGS) entry which is preliminary data.</text>
</comment>
<reference evidence="2" key="1">
    <citation type="submission" date="2020-08" db="EMBL/GenBank/DDBJ databases">
        <title>Genome sequencing and assembly of the red palm weevil Rhynchophorus ferrugineus.</title>
        <authorList>
            <person name="Dias G.B."/>
            <person name="Bergman C.M."/>
            <person name="Manee M."/>
        </authorList>
    </citation>
    <scope>NUCLEOTIDE SEQUENCE</scope>
    <source>
        <strain evidence="2">AA-2017</strain>
        <tissue evidence="2">Whole larva</tissue>
    </source>
</reference>
<evidence type="ECO:0000256" key="1">
    <source>
        <dbReference type="SAM" id="MobiDB-lite"/>
    </source>
</evidence>
<feature type="region of interest" description="Disordered" evidence="1">
    <location>
        <begin position="101"/>
        <end position="146"/>
    </location>
</feature>
<dbReference type="EMBL" id="JAACXV010009972">
    <property type="protein sequence ID" value="KAF7275542.1"/>
    <property type="molecule type" value="Genomic_DNA"/>
</dbReference>
<proteinExistence type="predicted"/>
<feature type="compositionally biased region" description="Basic and acidic residues" evidence="1">
    <location>
        <begin position="133"/>
        <end position="146"/>
    </location>
</feature>
<gene>
    <name evidence="2" type="ORF">GWI33_011615</name>
</gene>
<feature type="compositionally biased region" description="Polar residues" evidence="1">
    <location>
        <begin position="114"/>
        <end position="132"/>
    </location>
</feature>
<sequence>MDTKTIATLNPSSTKFGTNKRRTSKTSRSSKSVDETLSTSLEFEPVDVQPIPETVNYRETLTDNFFDALLEGIVICRKYIKPVKRLSIDFSSDSVASKSQGRRSRLSTVEEVDTFTQSSEEPQRLSQSSKKSAQFEDEKGLPDEAESIHDCSSDCFCYWRLDFSNGNYYQGQLYERLMSGKGEFHWDDGTIYEG</sequence>
<protein>
    <submittedName>
        <fullName evidence="2">Uncharacterized protein</fullName>
    </submittedName>
</protein>
<name>A0A834IAP0_RHYFE</name>
<feature type="compositionally biased region" description="Polar residues" evidence="1">
    <location>
        <begin position="1"/>
        <end position="17"/>
    </location>
</feature>
<accession>A0A834IAP0</accession>
<evidence type="ECO:0000313" key="3">
    <source>
        <dbReference type="Proteomes" id="UP000625711"/>
    </source>
</evidence>
<evidence type="ECO:0000313" key="2">
    <source>
        <dbReference type="EMBL" id="KAF7275542.1"/>
    </source>
</evidence>